<feature type="domain" description="SUN" evidence="7">
    <location>
        <begin position="212"/>
        <end position="373"/>
    </location>
</feature>
<organism evidence="8 9">
    <name type="scientific">Ophiocordyceps sinensis</name>
    <dbReference type="NCBI Taxonomy" id="72228"/>
    <lineage>
        <taxon>Eukaryota</taxon>
        <taxon>Fungi</taxon>
        <taxon>Dikarya</taxon>
        <taxon>Ascomycota</taxon>
        <taxon>Pezizomycotina</taxon>
        <taxon>Sordariomycetes</taxon>
        <taxon>Hypocreomycetidae</taxon>
        <taxon>Hypocreales</taxon>
        <taxon>Ophiocordycipitaceae</taxon>
        <taxon>Ophiocordyceps</taxon>
    </lineage>
</organism>
<dbReference type="InterPro" id="IPR045120">
    <property type="entry name" value="Suco/Slp1-like"/>
</dbReference>
<evidence type="ECO:0000256" key="5">
    <source>
        <dbReference type="SAM" id="MobiDB-lite"/>
    </source>
</evidence>
<comment type="subcellular location">
    <subcellularLocation>
        <location evidence="1">Endomembrane system</location>
    </subcellularLocation>
</comment>
<gene>
    <name evidence="8" type="ORF">G6O67_000063</name>
</gene>
<feature type="region of interest" description="Disordered" evidence="5">
    <location>
        <begin position="415"/>
        <end position="577"/>
    </location>
</feature>
<feature type="region of interest" description="Disordered" evidence="5">
    <location>
        <begin position="138"/>
        <end position="169"/>
    </location>
</feature>
<comment type="caution">
    <text evidence="8">The sequence shown here is derived from an EMBL/GenBank/DDBJ whole genome shotgun (WGS) entry which is preliminary data.</text>
</comment>
<dbReference type="GO" id="GO:0034975">
    <property type="term" value="P:protein folding in endoplasmic reticulum"/>
    <property type="evidence" value="ECO:0007669"/>
    <property type="project" value="TreeGrafter"/>
</dbReference>
<feature type="compositionally biased region" description="Basic and acidic residues" evidence="5">
    <location>
        <begin position="156"/>
        <end position="169"/>
    </location>
</feature>
<keyword evidence="4" id="KW-0472">Membrane</keyword>
<evidence type="ECO:0000256" key="6">
    <source>
        <dbReference type="SAM" id="SignalP"/>
    </source>
</evidence>
<name>A0A8H4PYH8_9HYPO</name>
<feature type="compositionally biased region" description="Polar residues" evidence="5">
    <location>
        <begin position="422"/>
        <end position="435"/>
    </location>
</feature>
<feature type="compositionally biased region" description="Basic residues" evidence="5">
    <location>
        <begin position="736"/>
        <end position="751"/>
    </location>
</feature>
<feature type="compositionally biased region" description="Polar residues" evidence="5">
    <location>
        <begin position="98"/>
        <end position="115"/>
    </location>
</feature>
<feature type="compositionally biased region" description="Low complexity" evidence="5">
    <location>
        <begin position="490"/>
        <end position="535"/>
    </location>
</feature>
<dbReference type="GO" id="GO:0012505">
    <property type="term" value="C:endomembrane system"/>
    <property type="evidence" value="ECO:0007669"/>
    <property type="project" value="UniProtKB-SubCell"/>
</dbReference>
<evidence type="ECO:0000259" key="7">
    <source>
        <dbReference type="PROSITE" id="PS51469"/>
    </source>
</evidence>
<dbReference type="PROSITE" id="PS51469">
    <property type="entry name" value="SUN"/>
    <property type="match status" value="1"/>
</dbReference>
<dbReference type="OrthoDB" id="266334at2759"/>
<dbReference type="PANTHER" id="PTHR12953:SF0">
    <property type="entry name" value="SUN DOMAIN-CONTAINING OSSIFICATION FACTOR"/>
    <property type="match status" value="1"/>
</dbReference>
<proteinExistence type="predicted"/>
<evidence type="ECO:0000313" key="9">
    <source>
        <dbReference type="Proteomes" id="UP000557566"/>
    </source>
</evidence>
<dbReference type="Gene3D" id="2.60.120.260">
    <property type="entry name" value="Galactose-binding domain-like"/>
    <property type="match status" value="1"/>
</dbReference>
<feature type="compositionally biased region" description="Polar residues" evidence="5">
    <location>
        <begin position="448"/>
        <end position="461"/>
    </location>
</feature>
<feature type="compositionally biased region" description="Basic and acidic residues" evidence="5">
    <location>
        <begin position="138"/>
        <end position="148"/>
    </location>
</feature>
<dbReference type="PANTHER" id="PTHR12953">
    <property type="entry name" value="MEMBRANE PROTEIN CH1 RELATED"/>
    <property type="match status" value="1"/>
</dbReference>
<evidence type="ECO:0000256" key="2">
    <source>
        <dbReference type="ARBA" id="ARBA00022692"/>
    </source>
</evidence>
<feature type="region of interest" description="Disordered" evidence="5">
    <location>
        <begin position="80"/>
        <end position="118"/>
    </location>
</feature>
<keyword evidence="6" id="KW-0732">Signal</keyword>
<accession>A0A8H4PYH8</accession>
<dbReference type="GO" id="GO:0016020">
    <property type="term" value="C:membrane"/>
    <property type="evidence" value="ECO:0007669"/>
    <property type="project" value="InterPro"/>
</dbReference>
<feature type="signal peptide" evidence="6">
    <location>
        <begin position="1"/>
        <end position="24"/>
    </location>
</feature>
<dbReference type="Proteomes" id="UP000557566">
    <property type="component" value="Unassembled WGS sequence"/>
</dbReference>
<feature type="chain" id="PRO_5034558636" description="SUN domain-containing protein" evidence="6">
    <location>
        <begin position="25"/>
        <end position="855"/>
    </location>
</feature>
<dbReference type="InterPro" id="IPR012919">
    <property type="entry name" value="SUN_dom"/>
</dbReference>
<keyword evidence="2" id="KW-0812">Transmembrane</keyword>
<dbReference type="GO" id="GO:0005737">
    <property type="term" value="C:cytoplasm"/>
    <property type="evidence" value="ECO:0007669"/>
    <property type="project" value="TreeGrafter"/>
</dbReference>
<evidence type="ECO:0000256" key="4">
    <source>
        <dbReference type="ARBA" id="ARBA00023136"/>
    </source>
</evidence>
<dbReference type="AlphaFoldDB" id="A0A8H4PYH8"/>
<dbReference type="EMBL" id="JAAVMX010000001">
    <property type="protein sequence ID" value="KAF4512715.1"/>
    <property type="molecule type" value="Genomic_DNA"/>
</dbReference>
<sequence>MVLGAPFVCALAVSLAGLPSASLAQADGSGHGSTINIKSGVSATGSPCDAASSAPSLCEARTINYITHTLPQSCLKSSWAGSRLAPGQSPAGSDATHRSNATSQTGTVEAPSNDTHSAEAAATSFMSFEDWKEMMLRRAGQDPQEWRSRKPSQQHMVEKNPPDAAHHTGLGEEDEISLNFDDYQGRDDQESSATNPGGTGDAAPNLDETLVYGDAVVHSSTDAGKTCKERFSYASFDAGATILKTAAGAQNARAILVENKDTYMLLECAAPSKYVIVELSDDILIDTIVLANFEFFSSMIRHFRVSVSDRYPVKEEKWRELGLFEARNYRDIQPFLVENPQIWAKYVRVEFLTHYGNEYYCPLSLLRVHGSRMLDSWKDSETGRDEDFQQVEGQESLKKLIPGDATLSPIMPASEEAARNASKPSDMTPWSNQFGPNPFDAWAATCRANESQSTHPSTASKNLGDHPGKAANTPVAEQQQSLVAHMPRPASSGASETPSATASTVTPSSAVEASPDEATAGGNATGAGTTAHSAANDTARERSGNATVATMNKSSISAPASAKPRTSVTSGPTAATPTVQEGFFNAITKRLQQVESNLTLSLKYVEDQSRHVQEALLRGEQKQHNKITQFLDDLNRTVLTELRNVRDQYDQIWQSTVFALESQADRSEQDMMALTARLNLLADEVVFQKRMAIVQAVILLSCLFLVIFSRGVPISSVAPPPVQTTPSTLYDESPVHHHHVYRPAQHRRRSRPVANDAANFAQSTPDTEESAVSATCESPLNAHLRGNPEAHPPDYHSLSPLGLPDQTRPSHMLTSDRELCDSKSDCARRLPCLSQINSRKPLPSLPEHPSSPHES</sequence>
<evidence type="ECO:0000256" key="1">
    <source>
        <dbReference type="ARBA" id="ARBA00004308"/>
    </source>
</evidence>
<evidence type="ECO:0000256" key="3">
    <source>
        <dbReference type="ARBA" id="ARBA00022989"/>
    </source>
</evidence>
<feature type="region of interest" description="Disordered" evidence="5">
    <location>
        <begin position="719"/>
        <end position="821"/>
    </location>
</feature>
<feature type="compositionally biased region" description="Polar residues" evidence="5">
    <location>
        <begin position="760"/>
        <end position="778"/>
    </location>
</feature>
<keyword evidence="9" id="KW-1185">Reference proteome</keyword>
<feature type="region of interest" description="Disordered" evidence="5">
    <location>
        <begin position="182"/>
        <end position="205"/>
    </location>
</feature>
<evidence type="ECO:0000313" key="8">
    <source>
        <dbReference type="EMBL" id="KAF4512715.1"/>
    </source>
</evidence>
<protein>
    <recommendedName>
        <fullName evidence="7">SUN domain-containing protein</fullName>
    </recommendedName>
</protein>
<keyword evidence="3" id="KW-1133">Transmembrane helix</keyword>
<dbReference type="Pfam" id="PF07738">
    <property type="entry name" value="Sad1_UNC"/>
    <property type="match status" value="1"/>
</dbReference>
<feature type="region of interest" description="Disordered" evidence="5">
    <location>
        <begin position="833"/>
        <end position="855"/>
    </location>
</feature>
<feature type="compositionally biased region" description="Polar residues" evidence="5">
    <location>
        <begin position="566"/>
        <end position="577"/>
    </location>
</feature>
<reference evidence="8 9" key="1">
    <citation type="journal article" date="2020" name="Genome Biol. Evol.">
        <title>A new high-quality draft genome assembly of the Chinese cordyceps Ophiocordyceps sinensis.</title>
        <authorList>
            <person name="Shu R."/>
            <person name="Zhang J."/>
            <person name="Meng Q."/>
            <person name="Zhang H."/>
            <person name="Zhou G."/>
            <person name="Li M."/>
            <person name="Wu P."/>
            <person name="Zhao Y."/>
            <person name="Chen C."/>
            <person name="Qin Q."/>
        </authorList>
    </citation>
    <scope>NUCLEOTIDE SEQUENCE [LARGE SCALE GENOMIC DNA]</scope>
    <source>
        <strain evidence="8 9">IOZ07</strain>
    </source>
</reference>
<feature type="compositionally biased region" description="Low complexity" evidence="5">
    <location>
        <begin position="553"/>
        <end position="564"/>
    </location>
</feature>